<organism evidence="1 2">
    <name type="scientific">Campylobacter devanensis</name>
    <dbReference type="NCBI Taxonomy" id="3161138"/>
    <lineage>
        <taxon>Bacteria</taxon>
        <taxon>Pseudomonadati</taxon>
        <taxon>Campylobacterota</taxon>
        <taxon>Epsilonproteobacteria</taxon>
        <taxon>Campylobacterales</taxon>
        <taxon>Campylobacteraceae</taxon>
        <taxon>Campylobacter</taxon>
    </lineage>
</organism>
<dbReference type="InterPro" id="IPR009056">
    <property type="entry name" value="Cyt_c-like_dom"/>
</dbReference>
<dbReference type="AlphaFoldDB" id="A0A1X9STM4"/>
<evidence type="ECO:0000313" key="2">
    <source>
        <dbReference type="Proteomes" id="UP000194309"/>
    </source>
</evidence>
<proteinExistence type="predicted"/>
<dbReference type="GO" id="GO:0009055">
    <property type="term" value="F:electron transfer activity"/>
    <property type="evidence" value="ECO:0007669"/>
    <property type="project" value="InterPro"/>
</dbReference>
<gene>
    <name evidence="1" type="primary">nosC1</name>
    <name evidence="1" type="ORF">CIGN_1325</name>
</gene>
<dbReference type="InterPro" id="IPR036909">
    <property type="entry name" value="Cyt_c-like_dom_sf"/>
</dbReference>
<dbReference type="STRING" id="1660064.CIGN_1325"/>
<name>A0A1X9STM4_9BACT</name>
<dbReference type="OrthoDB" id="5354561at2"/>
<sequence>MKKSITIILSAIIFLGCSNQTNSKNDPQESNKTATANSITIKKGSSANQTKSDEWVVYDIDGKKNIKFGIGESNETTKSIGAIAFTRPPLQSINKALLKGQLSKNFITKCSACHDDYANGIIGPSLLDKTSEQIYDMIIAYRTKTKANILMADLVKSMDDKEVADIANEISQFNEQFRSKK</sequence>
<dbReference type="PROSITE" id="PS51257">
    <property type="entry name" value="PROKAR_LIPOPROTEIN"/>
    <property type="match status" value="1"/>
</dbReference>
<keyword evidence="2" id="KW-1185">Reference proteome</keyword>
<accession>A0A1X9STM4</accession>
<evidence type="ECO:0000313" key="1">
    <source>
        <dbReference type="EMBL" id="ARQ99580.1"/>
    </source>
</evidence>
<dbReference type="Gene3D" id="1.10.760.10">
    <property type="entry name" value="Cytochrome c-like domain"/>
    <property type="match status" value="1"/>
</dbReference>
<protein>
    <submittedName>
        <fullName evidence="1">Monoheme c-type cytochrome</fullName>
    </submittedName>
</protein>
<dbReference type="GO" id="GO:0020037">
    <property type="term" value="F:heme binding"/>
    <property type="evidence" value="ECO:0007669"/>
    <property type="project" value="InterPro"/>
</dbReference>
<dbReference type="EMBL" id="CP018788">
    <property type="protein sequence ID" value="ARQ99580.1"/>
    <property type="molecule type" value="Genomic_DNA"/>
</dbReference>
<dbReference type="PROSITE" id="PS51007">
    <property type="entry name" value="CYTC"/>
    <property type="match status" value="1"/>
</dbReference>
<dbReference type="SUPFAM" id="SSF46626">
    <property type="entry name" value="Cytochrome c"/>
    <property type="match status" value="1"/>
</dbReference>
<reference evidence="1 2" key="1">
    <citation type="journal article" date="2017" name="Genome Biol. Evol.">
        <title>Comparative Genomic Analysis Identifies a Campylobacter Clade Deficient in Selenium Metabolism.</title>
        <authorList>
            <person name="Miller W.G."/>
            <person name="Yee E."/>
            <person name="Lopes B.S."/>
            <person name="Chapman M.H."/>
            <person name="Huynh S."/>
            <person name="Bono J.L."/>
            <person name="Parker C.T."/>
            <person name="Strachan N.J.C."/>
            <person name="Forbes K.J."/>
        </authorList>
    </citation>
    <scope>NUCLEOTIDE SEQUENCE [LARGE SCALE GENOMIC DNA]</scope>
    <source>
        <strain evidence="1 2">NCTC 13003</strain>
    </source>
</reference>
<dbReference type="Proteomes" id="UP000194309">
    <property type="component" value="Chromosome"/>
</dbReference>
<dbReference type="KEGG" id="cdev:CIGN_1325"/>
<accession>A0A381DAQ5</accession>